<feature type="signal peptide" evidence="6">
    <location>
        <begin position="1"/>
        <end position="27"/>
    </location>
</feature>
<gene>
    <name evidence="7" type="ORF">V5R04_08380</name>
</gene>
<evidence type="ECO:0000256" key="4">
    <source>
        <dbReference type="RuleBase" id="RU003512"/>
    </source>
</evidence>
<evidence type="ECO:0000256" key="2">
    <source>
        <dbReference type="ARBA" id="ARBA00022448"/>
    </source>
</evidence>
<evidence type="ECO:0000256" key="6">
    <source>
        <dbReference type="SAM" id="SignalP"/>
    </source>
</evidence>
<dbReference type="GO" id="GO:0007155">
    <property type="term" value="P:cell adhesion"/>
    <property type="evidence" value="ECO:0007669"/>
    <property type="project" value="InterPro"/>
</dbReference>
<dbReference type="InterPro" id="IPR006127">
    <property type="entry name" value="ZnuA-like"/>
</dbReference>
<dbReference type="PANTHER" id="PTHR42953:SF3">
    <property type="entry name" value="HIGH-AFFINITY ZINC UPTAKE SYSTEM PROTEIN ZNUA"/>
    <property type="match status" value="1"/>
</dbReference>
<dbReference type="EMBL" id="CP146203">
    <property type="protein sequence ID" value="XBH20269.1"/>
    <property type="molecule type" value="Genomic_DNA"/>
</dbReference>
<organism evidence="7">
    <name type="scientific">Jonesiaceae bacterium BS-20</name>
    <dbReference type="NCBI Taxonomy" id="3120821"/>
    <lineage>
        <taxon>Bacteria</taxon>
        <taxon>Bacillati</taxon>
        <taxon>Actinomycetota</taxon>
        <taxon>Actinomycetes</taxon>
        <taxon>Micrococcales</taxon>
        <taxon>Jonesiaceae</taxon>
    </lineage>
</organism>
<protein>
    <submittedName>
        <fullName evidence="7">Metal ABC transporter substrate-binding protein</fullName>
    </submittedName>
</protein>
<dbReference type="InterPro" id="IPR050492">
    <property type="entry name" value="Bact_metal-bind_prot9"/>
</dbReference>
<proteinExistence type="inferred from homology"/>
<name>A0AAU7DQR1_9MICO</name>
<dbReference type="Pfam" id="PF01297">
    <property type="entry name" value="ZnuA"/>
    <property type="match status" value="1"/>
</dbReference>
<accession>A0AAU7DQR1</accession>
<sequence length="313" mass="33536">MFVTRKNKNLFAALTATALLVTTVACSPQTQATGSDQVQVLAAFYPLAFVAEHIGGERVSVTTLTPAGAEPHDLELAPAHTRKIGEADLVLFQTAFQPAVDEAVRARDPKNVIDSAHLATLALDPEHSHADEEGGEDDHDHGPNDPHFWLDPELLSSYAGEVAEELSTLDPAGATEYAANLEQLQLSLEHLDQDYSDGLATCKTRSIVLTHAAFGYPAQRYDFDQIAIIGVDPEAEPSPAKLKNVAATIGELGINTIFFETLVSPKVAQTLAGDLGISTEVLDPIEGLTEPDTSYFTIMESNLDALRTGMQCS</sequence>
<dbReference type="GO" id="GO:0046872">
    <property type="term" value="F:metal ion binding"/>
    <property type="evidence" value="ECO:0007669"/>
    <property type="project" value="InterPro"/>
</dbReference>
<keyword evidence="2 4" id="KW-0813">Transport</keyword>
<dbReference type="PRINTS" id="PR00690">
    <property type="entry name" value="ADHESNFAMILY"/>
</dbReference>
<dbReference type="Gene3D" id="3.40.50.1980">
    <property type="entry name" value="Nitrogenase molybdenum iron protein domain"/>
    <property type="match status" value="2"/>
</dbReference>
<dbReference type="PROSITE" id="PS51257">
    <property type="entry name" value="PROKAR_LIPOPROTEIN"/>
    <property type="match status" value="1"/>
</dbReference>
<feature type="chain" id="PRO_5043974992" evidence="6">
    <location>
        <begin position="28"/>
        <end position="313"/>
    </location>
</feature>
<dbReference type="AlphaFoldDB" id="A0AAU7DQR1"/>
<evidence type="ECO:0000256" key="3">
    <source>
        <dbReference type="ARBA" id="ARBA00022729"/>
    </source>
</evidence>
<evidence type="ECO:0000256" key="5">
    <source>
        <dbReference type="SAM" id="MobiDB-lite"/>
    </source>
</evidence>
<reference evidence="7" key="1">
    <citation type="submission" date="2024-02" db="EMBL/GenBank/DDBJ databases">
        <title>Tomenella chthoni gen. nov. sp. nov., a member of the family Jonesiaceae isolated from bat guano.</title>
        <authorList>
            <person name="Miller S.L."/>
            <person name="King J."/>
            <person name="Sankaranarayanan K."/>
            <person name="Lawson P.A."/>
        </authorList>
    </citation>
    <scope>NUCLEOTIDE SEQUENCE</scope>
    <source>
        <strain evidence="7">BS-20</strain>
    </source>
</reference>
<dbReference type="PRINTS" id="PR00691">
    <property type="entry name" value="ADHESINB"/>
</dbReference>
<dbReference type="InterPro" id="IPR006129">
    <property type="entry name" value="AdhesinB"/>
</dbReference>
<dbReference type="InterPro" id="IPR006128">
    <property type="entry name" value="Lipoprotein_PsaA-like"/>
</dbReference>
<evidence type="ECO:0000256" key="1">
    <source>
        <dbReference type="ARBA" id="ARBA00011028"/>
    </source>
</evidence>
<dbReference type="SUPFAM" id="SSF53807">
    <property type="entry name" value="Helical backbone' metal receptor"/>
    <property type="match status" value="1"/>
</dbReference>
<dbReference type="PANTHER" id="PTHR42953">
    <property type="entry name" value="HIGH-AFFINITY ZINC UPTAKE SYSTEM PROTEIN ZNUA-RELATED"/>
    <property type="match status" value="1"/>
</dbReference>
<comment type="similarity">
    <text evidence="1 4">Belongs to the bacterial solute-binding protein 9 family.</text>
</comment>
<evidence type="ECO:0000313" key="7">
    <source>
        <dbReference type="EMBL" id="XBH20269.1"/>
    </source>
</evidence>
<feature type="region of interest" description="Disordered" evidence="5">
    <location>
        <begin position="127"/>
        <end position="148"/>
    </location>
</feature>
<dbReference type="GO" id="GO:0030001">
    <property type="term" value="P:metal ion transport"/>
    <property type="evidence" value="ECO:0007669"/>
    <property type="project" value="InterPro"/>
</dbReference>
<keyword evidence="3 6" id="KW-0732">Signal</keyword>